<proteinExistence type="predicted"/>
<evidence type="ECO:0000313" key="2">
    <source>
        <dbReference type="EMBL" id="TNF66573.1"/>
    </source>
</evidence>
<comment type="caution">
    <text evidence="2">The sequence shown here is derived from an EMBL/GenBank/DDBJ whole genome shotgun (WGS) entry which is preliminary data.</text>
</comment>
<dbReference type="Proteomes" id="UP000308186">
    <property type="component" value="Unassembled WGS sequence"/>
</dbReference>
<dbReference type="EMBL" id="VDCW01000010">
    <property type="protein sequence ID" value="TNF66573.1"/>
    <property type="molecule type" value="Genomic_DNA"/>
</dbReference>
<dbReference type="RefSeq" id="WP_073690110.1">
    <property type="nucleotide sequence ID" value="NZ_LXIN01000139.1"/>
</dbReference>
<evidence type="ECO:0000313" key="3">
    <source>
        <dbReference type="Proteomes" id="UP000308186"/>
    </source>
</evidence>
<feature type="domain" description="Putative endonuclease Z1" evidence="1">
    <location>
        <begin position="375"/>
        <end position="637"/>
    </location>
</feature>
<accession>A0AAX2V0T3</accession>
<dbReference type="InterPro" id="IPR018310">
    <property type="entry name" value="Put_endonuclease_Z1-dom"/>
</dbReference>
<reference evidence="2 3" key="1">
    <citation type="submission" date="2019-06" db="EMBL/GenBank/DDBJ databases">
        <title>Genome Announcement To Ensure Probiotic Safety of Streptococcus salivarius UBSS01.</title>
        <authorList>
            <person name="Sulthana A."/>
            <person name="Lakshmi S.G."/>
            <person name="Madempudi R.S."/>
        </authorList>
    </citation>
    <scope>NUCLEOTIDE SEQUENCE [LARGE SCALE GENOMIC DNA]</scope>
    <source>
        <strain evidence="2 3">UBSS01</strain>
    </source>
</reference>
<dbReference type="Pfam" id="PF10593">
    <property type="entry name" value="Z1"/>
    <property type="match status" value="1"/>
</dbReference>
<protein>
    <recommendedName>
        <fullName evidence="1">Putative endonuclease Z1 domain-containing protein</fullName>
    </recommendedName>
</protein>
<sequence length="909" mass="104119">MYDDKSYFSLIGLVESYAQMYAKDDMSFSKMKNFIPPKFEVKEGDILEEVWNYYVERYFARNKKIDIVKFGKNRQQVKIATDSGSSWKIYENKLKAQKWTDESINTIKESSKEVLSYLNDDRESYGTTKGLVLGNVQSGKTANMAGVISMAADQGYNFFIVLTGTIENLRKQTSDRLFNDLNGSGNLNWQTIENPSLRASNAEKSISNFNLAEGDRHRYLSVCLKNKTRLTNLVQWLYSDANKARQLKVLVIDDEADQASVNTNNVAENEEATAINRLIKKLVNNDSVKAMNYIAYTATPYANILNESSEESLYPKDFIVVLPQSPDYIGPTEMFGTSEPEQYPKIDITREISSNDVEIIRKIQSGKMEPTIPESFKKSIDWFILSLASMRTLGYQKPVSMLIHTSSKIKEHEVICNLVESYLEQIKGNQTSFFKDLETLYSDESIDFSRSRFLENMENYSTPDNVPTYPSWIDIKAQIERIFRLDDKNYVSHVQMSESGQPKYHDGFHIAIDNSRANSADEFVRLVYPTKKNMTKLAPAFIVIGGNTLSRGLTIEGLVSTFFLRTTSQADTLMQMGRWFGYRKGYEVFPRVWLEYLANKRFQFLSQLNLELRENLDLYARKNYSPRELAPLIKNSPDYQLVRITSPRKMQSAIMAEFNFAGFNTQTIYFKNEANKLRENIELTSKFLNQLDTPFKRNAHLIWENVDSGKVEEFLKGYYIIEEDERANLIPDLIQWLRDNNQSLDAWSVILSSKGSDIPKANSLSDWNIHGYNPNSVSRSKLTKASTKDVTSIGVLRMPTDLIADIEPEKLSIEERKTSKVDEIRILRHTHGLGKTPQLIIYKIDKDSKPSSNNLKGRREPLNFSEDIIGINVLIPSFLGAKNVDGSSFATKLSVKISKEEMIEETEEE</sequence>
<dbReference type="AlphaFoldDB" id="A0AAX2V0T3"/>
<evidence type="ECO:0000259" key="1">
    <source>
        <dbReference type="Pfam" id="PF10593"/>
    </source>
</evidence>
<name>A0AAX2V0T3_STRSL</name>
<gene>
    <name evidence="2" type="ORF">FBF48_08615</name>
</gene>
<organism evidence="2 3">
    <name type="scientific">Streptococcus salivarius</name>
    <dbReference type="NCBI Taxonomy" id="1304"/>
    <lineage>
        <taxon>Bacteria</taxon>
        <taxon>Bacillati</taxon>
        <taxon>Bacillota</taxon>
        <taxon>Bacilli</taxon>
        <taxon>Lactobacillales</taxon>
        <taxon>Streptococcaceae</taxon>
        <taxon>Streptococcus</taxon>
    </lineage>
</organism>